<evidence type="ECO:0000313" key="2">
    <source>
        <dbReference type="EMBL" id="OYQ39616.1"/>
    </source>
</evidence>
<gene>
    <name evidence="2" type="ORF">CHX27_14045</name>
</gene>
<dbReference type="Pfam" id="PF10825">
    <property type="entry name" value="DUF2752"/>
    <property type="match status" value="1"/>
</dbReference>
<feature type="transmembrane region" description="Helical" evidence="1">
    <location>
        <begin position="71"/>
        <end position="89"/>
    </location>
</feature>
<evidence type="ECO:0000256" key="1">
    <source>
        <dbReference type="SAM" id="Phobius"/>
    </source>
</evidence>
<dbReference type="AlphaFoldDB" id="A0A255ZDQ4"/>
<sequence>MRLEDLMLPCFFKQLIGFDCIGCGMQRALAFILRGDFYSALQIYPAIYPFLVLVVGVVTQVLRPGEKIARFNIRLAIFTAISMTIFYIYKLTFIF</sequence>
<dbReference type="EMBL" id="NOXX01000224">
    <property type="protein sequence ID" value="OYQ39616.1"/>
    <property type="molecule type" value="Genomic_DNA"/>
</dbReference>
<accession>A0A255ZDQ4</accession>
<keyword evidence="1" id="KW-1133">Transmembrane helix</keyword>
<organism evidence="2 3">
    <name type="scientific">Flavobacterium aurantiibacter</name>
    <dbReference type="NCBI Taxonomy" id="2023067"/>
    <lineage>
        <taxon>Bacteria</taxon>
        <taxon>Pseudomonadati</taxon>
        <taxon>Bacteroidota</taxon>
        <taxon>Flavobacteriia</taxon>
        <taxon>Flavobacteriales</taxon>
        <taxon>Flavobacteriaceae</taxon>
        <taxon>Flavobacterium</taxon>
    </lineage>
</organism>
<evidence type="ECO:0008006" key="4">
    <source>
        <dbReference type="Google" id="ProtNLM"/>
    </source>
</evidence>
<keyword evidence="1" id="KW-0472">Membrane</keyword>
<feature type="transmembrane region" description="Helical" evidence="1">
    <location>
        <begin position="43"/>
        <end position="62"/>
    </location>
</feature>
<comment type="caution">
    <text evidence="2">The sequence shown here is derived from an EMBL/GenBank/DDBJ whole genome shotgun (WGS) entry which is preliminary data.</text>
</comment>
<evidence type="ECO:0000313" key="3">
    <source>
        <dbReference type="Proteomes" id="UP000216035"/>
    </source>
</evidence>
<dbReference type="InterPro" id="IPR021215">
    <property type="entry name" value="DUF2752"/>
</dbReference>
<keyword evidence="3" id="KW-1185">Reference proteome</keyword>
<dbReference type="Proteomes" id="UP000216035">
    <property type="component" value="Unassembled WGS sequence"/>
</dbReference>
<name>A0A255ZDQ4_9FLAO</name>
<reference evidence="2 3" key="1">
    <citation type="submission" date="2017-07" db="EMBL/GenBank/DDBJ databases">
        <title>Flavobacterium cyanobacteriorum sp. nov., isolated from cyanobacterial aggregates in a eutrophic lake.</title>
        <authorList>
            <person name="Cai H."/>
        </authorList>
    </citation>
    <scope>NUCLEOTIDE SEQUENCE [LARGE SCALE GENOMIC DNA]</scope>
    <source>
        <strain evidence="2 3">TH167</strain>
    </source>
</reference>
<protein>
    <recommendedName>
        <fullName evidence="4">DUF2752 domain-containing protein</fullName>
    </recommendedName>
</protein>
<keyword evidence="1" id="KW-0812">Transmembrane</keyword>
<proteinExistence type="predicted"/>
<dbReference type="OrthoDB" id="9815897at2"/>
<dbReference type="RefSeq" id="WP_094487392.1">
    <property type="nucleotide sequence ID" value="NZ_NOXX01000224.1"/>
</dbReference>